<dbReference type="InterPro" id="IPR010982">
    <property type="entry name" value="Lambda_DNA-bd_dom_sf"/>
</dbReference>
<evidence type="ECO:0000259" key="1">
    <source>
        <dbReference type="PROSITE" id="PS50943"/>
    </source>
</evidence>
<dbReference type="Gene3D" id="1.10.260.40">
    <property type="entry name" value="lambda repressor-like DNA-binding domains"/>
    <property type="match status" value="1"/>
</dbReference>
<evidence type="ECO:0000313" key="2">
    <source>
        <dbReference type="EMBL" id="MDA3734239.1"/>
    </source>
</evidence>
<dbReference type="InterPro" id="IPR001387">
    <property type="entry name" value="Cro/C1-type_HTH"/>
</dbReference>
<gene>
    <name evidence="2" type="ORF">PBV87_22450</name>
</gene>
<accession>A0AA42J311</accession>
<feature type="domain" description="HTH cro/C1-type" evidence="1">
    <location>
        <begin position="12"/>
        <end position="52"/>
    </location>
</feature>
<keyword evidence="3" id="KW-1185">Reference proteome</keyword>
<sequence>MDIKILSPGEKLKVLRQQYKIKQSELCGTYITRNMLSMIETNKTALNPSTAQVLFENMRELCKAKGLPFNTTLEYLLESPTIQAQSIASTFISNLISHPELIKTFLHNNDFFQMSLLLEKYNLNQERTILFEIAGTFFESQHLYREALTYFLVSLECINQKDADPKYIDITYHLMHCHYYLNQFKDVLDYSYLFLHYQPHCSSCYTEQVYNYTIHSYYKLLKYAEALDLISIYREHFTLTTELKFIKAHCLRKLNRPKEAISLYDSLLKQHDLALEEEIKINLHLIHTHLECSNLLQANKLFEKVLPLIHIYKKVSYGDDLIEIYGYLASIYATQKEFDIALKYTCLALNQILLKLDSSRINTILDETLTYISSCSISSQAEFIKLYGKILCSPLIVDASYTLNILILSYYSDTPNLMPYIVSSIEANNTLNKKKIPTY</sequence>
<comment type="caution">
    <text evidence="2">The sequence shown here is derived from an EMBL/GenBank/DDBJ whole genome shotgun (WGS) entry which is preliminary data.</text>
</comment>
<dbReference type="CDD" id="cd00093">
    <property type="entry name" value="HTH_XRE"/>
    <property type="match status" value="1"/>
</dbReference>
<dbReference type="SUPFAM" id="SSF48452">
    <property type="entry name" value="TPR-like"/>
    <property type="match status" value="1"/>
</dbReference>
<dbReference type="RefSeq" id="WP_271013810.1">
    <property type="nucleotide sequence ID" value="NZ_JAQIFT010000074.1"/>
</dbReference>
<reference evidence="2" key="1">
    <citation type="journal article" date="2023" name="Int. J. Syst. Evol. Microbiol.">
        <title>&lt;i&gt;Holtiella tumoricola&lt;/i&gt; gen. nov. sp. nov., isolated from a human clinical sample.</title>
        <authorList>
            <person name="Allen-Vercoe E."/>
            <person name="Daigneault M.C."/>
            <person name="Vancuren S.J."/>
            <person name="Cochrane K."/>
            <person name="O'Neal L.L."/>
            <person name="Sankaranarayanan K."/>
            <person name="Lawson P.A."/>
        </authorList>
    </citation>
    <scope>NUCLEOTIDE SEQUENCE</scope>
    <source>
        <strain evidence="2">CC70A</strain>
    </source>
</reference>
<dbReference type="Proteomes" id="UP001169242">
    <property type="component" value="Unassembled WGS sequence"/>
</dbReference>
<organism evidence="2 3">
    <name type="scientific">Holtiella tumoricola</name>
    <dbReference type="NCBI Taxonomy" id="3018743"/>
    <lineage>
        <taxon>Bacteria</taxon>
        <taxon>Bacillati</taxon>
        <taxon>Bacillota</taxon>
        <taxon>Clostridia</taxon>
        <taxon>Lachnospirales</taxon>
        <taxon>Cellulosilyticaceae</taxon>
        <taxon>Holtiella</taxon>
    </lineage>
</organism>
<evidence type="ECO:0000313" key="3">
    <source>
        <dbReference type="Proteomes" id="UP001169242"/>
    </source>
</evidence>
<dbReference type="InterPro" id="IPR011990">
    <property type="entry name" value="TPR-like_helical_dom_sf"/>
</dbReference>
<dbReference type="EMBL" id="JAQIFT010000074">
    <property type="protein sequence ID" value="MDA3734239.1"/>
    <property type="molecule type" value="Genomic_DNA"/>
</dbReference>
<name>A0AA42J311_9FIRM</name>
<protein>
    <submittedName>
        <fullName evidence="2">Helix-turn-helix transcriptional regulator</fullName>
    </submittedName>
</protein>
<proteinExistence type="predicted"/>
<dbReference type="Gene3D" id="1.25.40.10">
    <property type="entry name" value="Tetratricopeptide repeat domain"/>
    <property type="match status" value="1"/>
</dbReference>
<dbReference type="GO" id="GO:0003677">
    <property type="term" value="F:DNA binding"/>
    <property type="evidence" value="ECO:0007669"/>
    <property type="project" value="InterPro"/>
</dbReference>
<dbReference type="AlphaFoldDB" id="A0AA42J311"/>
<dbReference type="SUPFAM" id="SSF47413">
    <property type="entry name" value="lambda repressor-like DNA-binding domains"/>
    <property type="match status" value="1"/>
</dbReference>
<dbReference type="PROSITE" id="PS50943">
    <property type="entry name" value="HTH_CROC1"/>
    <property type="match status" value="1"/>
</dbReference>